<evidence type="ECO:0000256" key="1">
    <source>
        <dbReference type="SAM" id="MobiDB-lite"/>
    </source>
</evidence>
<proteinExistence type="predicted"/>
<evidence type="ECO:0000313" key="3">
    <source>
        <dbReference type="Proteomes" id="UP000821837"/>
    </source>
</evidence>
<keyword evidence="3" id="KW-1185">Reference proteome</keyword>
<feature type="compositionally biased region" description="Basic and acidic residues" evidence="1">
    <location>
        <begin position="308"/>
        <end position="336"/>
    </location>
</feature>
<reference evidence="2" key="2">
    <citation type="submission" date="2021-09" db="EMBL/GenBank/DDBJ databases">
        <authorList>
            <person name="Jia N."/>
            <person name="Wang J."/>
            <person name="Shi W."/>
            <person name="Du L."/>
            <person name="Sun Y."/>
            <person name="Zhan W."/>
            <person name="Jiang J."/>
            <person name="Wang Q."/>
            <person name="Zhang B."/>
            <person name="Ji P."/>
            <person name="Sakyi L.B."/>
            <person name="Cui X."/>
            <person name="Yuan T."/>
            <person name="Jiang B."/>
            <person name="Yang W."/>
            <person name="Lam T.T.-Y."/>
            <person name="Chang Q."/>
            <person name="Ding S."/>
            <person name="Wang X."/>
            <person name="Zhu J."/>
            <person name="Ruan X."/>
            <person name="Zhao L."/>
            <person name="Wei J."/>
            <person name="Que T."/>
            <person name="Du C."/>
            <person name="Cheng J."/>
            <person name="Dai P."/>
            <person name="Han X."/>
            <person name="Huang E."/>
            <person name="Gao Y."/>
            <person name="Liu J."/>
            <person name="Shao H."/>
            <person name="Ye R."/>
            <person name="Li L."/>
            <person name="Wei W."/>
            <person name="Wang X."/>
            <person name="Wang C."/>
            <person name="Huo Q."/>
            <person name="Li W."/>
            <person name="Guo W."/>
            <person name="Chen H."/>
            <person name="Chen S."/>
            <person name="Zhou L."/>
            <person name="Zhou L."/>
            <person name="Ni X."/>
            <person name="Tian J."/>
            <person name="Zhou Y."/>
            <person name="Sheng Y."/>
            <person name="Liu T."/>
            <person name="Pan Y."/>
            <person name="Xia L."/>
            <person name="Li J."/>
            <person name="Zhao F."/>
            <person name="Cao W."/>
        </authorList>
    </citation>
    <scope>NUCLEOTIDE SEQUENCE</scope>
    <source>
        <strain evidence="2">Rsan-2018</strain>
        <tissue evidence="2">Larvae</tissue>
    </source>
</reference>
<gene>
    <name evidence="2" type="ORF">HPB52_021743</name>
</gene>
<dbReference type="VEuPathDB" id="VectorBase:RSAN_029877"/>
<dbReference type="EMBL" id="JABSTV010001246">
    <property type="protein sequence ID" value="KAH7976930.1"/>
    <property type="molecule type" value="Genomic_DNA"/>
</dbReference>
<organism evidence="2 3">
    <name type="scientific">Rhipicephalus sanguineus</name>
    <name type="common">Brown dog tick</name>
    <name type="synonym">Ixodes sanguineus</name>
    <dbReference type="NCBI Taxonomy" id="34632"/>
    <lineage>
        <taxon>Eukaryota</taxon>
        <taxon>Metazoa</taxon>
        <taxon>Ecdysozoa</taxon>
        <taxon>Arthropoda</taxon>
        <taxon>Chelicerata</taxon>
        <taxon>Arachnida</taxon>
        <taxon>Acari</taxon>
        <taxon>Parasitiformes</taxon>
        <taxon>Ixodida</taxon>
        <taxon>Ixodoidea</taxon>
        <taxon>Ixodidae</taxon>
        <taxon>Rhipicephalinae</taxon>
        <taxon>Rhipicephalus</taxon>
        <taxon>Rhipicephalus</taxon>
    </lineage>
</organism>
<accession>A0A9D4T864</accession>
<evidence type="ECO:0000313" key="2">
    <source>
        <dbReference type="EMBL" id="KAH7976930.1"/>
    </source>
</evidence>
<dbReference type="Proteomes" id="UP000821837">
    <property type="component" value="Chromosome 10"/>
</dbReference>
<feature type="region of interest" description="Disordered" evidence="1">
    <location>
        <begin position="297"/>
        <end position="356"/>
    </location>
</feature>
<dbReference type="AlphaFoldDB" id="A0A9D4T864"/>
<name>A0A9D4T864_RHISA</name>
<protein>
    <submittedName>
        <fullName evidence="2">Uncharacterized protein</fullName>
    </submittedName>
</protein>
<dbReference type="VEuPathDB" id="VectorBase:RSAN_047187"/>
<comment type="caution">
    <text evidence="2">The sequence shown here is derived from an EMBL/GenBank/DDBJ whole genome shotgun (WGS) entry which is preliminary data.</text>
</comment>
<sequence length="457" mass="50612">MPDNTVCLCQALLCKKRFAVALGPSGFDASAGSLYRFGQRTGIMWQVACGEEKAADAESAIAWRNERFQEIVKSFIDRPNRSRASRIPEARASRDLSRVALSTYHTVRRIATVGHASSRSFAVSVERQRWRLMTPDTSPTLHLPPSVTEPCRRAHSSPMCDCEPTPRDCNDEAELDPELWNELTEKLPVDAAVSFEDYVDSDCAAATSAELTCEEIVSQMLEQDCCSSDEDDAGDAENCSLVLLAFLQTPQLNELVPPDEFSRLVGKTKVSLSEYRQRMRDTARPLAAVPAMALPDIKRGSLSQPHDIPPDSRAVDDDESWPQRERLSQRLRREFGLLDDDSDTERGTTPSGPEDALLPLGAPHMYGGYLPPPLQKLRICPSGVHCKLGAEFKDTPNTVWNRKAFGNVNTVAGFLVRLSGKIPQLSQLDTPKVLRDLVRKVPELPNLCVGNVRLTEP</sequence>
<reference evidence="2" key="1">
    <citation type="journal article" date="2020" name="Cell">
        <title>Large-Scale Comparative Analyses of Tick Genomes Elucidate Their Genetic Diversity and Vector Capacities.</title>
        <authorList>
            <consortium name="Tick Genome and Microbiome Consortium (TIGMIC)"/>
            <person name="Jia N."/>
            <person name="Wang J."/>
            <person name="Shi W."/>
            <person name="Du L."/>
            <person name="Sun Y."/>
            <person name="Zhan W."/>
            <person name="Jiang J.F."/>
            <person name="Wang Q."/>
            <person name="Zhang B."/>
            <person name="Ji P."/>
            <person name="Bell-Sakyi L."/>
            <person name="Cui X.M."/>
            <person name="Yuan T.T."/>
            <person name="Jiang B.G."/>
            <person name="Yang W.F."/>
            <person name="Lam T.T."/>
            <person name="Chang Q.C."/>
            <person name="Ding S.J."/>
            <person name="Wang X.J."/>
            <person name="Zhu J.G."/>
            <person name="Ruan X.D."/>
            <person name="Zhao L."/>
            <person name="Wei J.T."/>
            <person name="Ye R.Z."/>
            <person name="Que T.C."/>
            <person name="Du C.H."/>
            <person name="Zhou Y.H."/>
            <person name="Cheng J.X."/>
            <person name="Dai P.F."/>
            <person name="Guo W.B."/>
            <person name="Han X.H."/>
            <person name="Huang E.J."/>
            <person name="Li L.F."/>
            <person name="Wei W."/>
            <person name="Gao Y.C."/>
            <person name="Liu J.Z."/>
            <person name="Shao H.Z."/>
            <person name="Wang X."/>
            <person name="Wang C.C."/>
            <person name="Yang T.C."/>
            <person name="Huo Q.B."/>
            <person name="Li W."/>
            <person name="Chen H.Y."/>
            <person name="Chen S.E."/>
            <person name="Zhou L.G."/>
            <person name="Ni X.B."/>
            <person name="Tian J.H."/>
            <person name="Sheng Y."/>
            <person name="Liu T."/>
            <person name="Pan Y.S."/>
            <person name="Xia L.Y."/>
            <person name="Li J."/>
            <person name="Zhao F."/>
            <person name="Cao W.C."/>
        </authorList>
    </citation>
    <scope>NUCLEOTIDE SEQUENCE</scope>
    <source>
        <strain evidence="2">Rsan-2018</strain>
    </source>
</reference>